<accession>A0ABN9VA73</accession>
<feature type="chain" id="PRO_5046569925" description="1-alkyl-2-acetylglycerophosphocholine esterase" evidence="5">
    <location>
        <begin position="19"/>
        <end position="235"/>
    </location>
</feature>
<evidence type="ECO:0000256" key="5">
    <source>
        <dbReference type="SAM" id="SignalP"/>
    </source>
</evidence>
<keyword evidence="7" id="KW-1185">Reference proteome</keyword>
<evidence type="ECO:0000256" key="2">
    <source>
        <dbReference type="ARBA" id="ARBA00022801"/>
    </source>
</evidence>
<name>A0ABN9VA73_9DINO</name>
<proteinExistence type="predicted"/>
<gene>
    <name evidence="6" type="ORF">PCOR1329_LOCUS55455</name>
</gene>
<keyword evidence="2" id="KW-0378">Hydrolase</keyword>
<reference evidence="6" key="1">
    <citation type="submission" date="2023-10" db="EMBL/GenBank/DDBJ databases">
        <authorList>
            <person name="Chen Y."/>
            <person name="Shah S."/>
            <person name="Dougan E. K."/>
            <person name="Thang M."/>
            <person name="Chan C."/>
        </authorList>
    </citation>
    <scope>NUCLEOTIDE SEQUENCE [LARGE SCALE GENOMIC DNA]</scope>
</reference>
<dbReference type="Pfam" id="PF03403">
    <property type="entry name" value="PAF-AH_p_II"/>
    <property type="match status" value="1"/>
</dbReference>
<keyword evidence="3" id="KW-0442">Lipid degradation</keyword>
<organism evidence="6 7">
    <name type="scientific">Prorocentrum cordatum</name>
    <dbReference type="NCBI Taxonomy" id="2364126"/>
    <lineage>
        <taxon>Eukaryota</taxon>
        <taxon>Sar</taxon>
        <taxon>Alveolata</taxon>
        <taxon>Dinophyceae</taxon>
        <taxon>Prorocentrales</taxon>
        <taxon>Prorocentraceae</taxon>
        <taxon>Prorocentrum</taxon>
    </lineage>
</organism>
<dbReference type="PANTHER" id="PTHR10272">
    <property type="entry name" value="PLATELET-ACTIVATING FACTOR ACETYLHYDROLASE"/>
    <property type="match status" value="1"/>
</dbReference>
<dbReference type="EC" id="3.1.1.47" evidence="1"/>
<dbReference type="InterPro" id="IPR029058">
    <property type="entry name" value="AB_hydrolase_fold"/>
</dbReference>
<protein>
    <recommendedName>
        <fullName evidence="1">1-alkyl-2-acetylglycerophosphocholine esterase</fullName>
        <ecNumber evidence="1">3.1.1.47</ecNumber>
    </recommendedName>
</protein>
<keyword evidence="5" id="KW-0732">Signal</keyword>
<evidence type="ECO:0000256" key="1">
    <source>
        <dbReference type="ARBA" id="ARBA00013201"/>
    </source>
</evidence>
<comment type="caution">
    <text evidence="6">The sequence shown here is derived from an EMBL/GenBank/DDBJ whole genome shotgun (WGS) entry which is preliminary data.</text>
</comment>
<dbReference type="SUPFAM" id="SSF53474">
    <property type="entry name" value="alpha/beta-Hydrolases"/>
    <property type="match status" value="1"/>
</dbReference>
<feature type="signal peptide" evidence="5">
    <location>
        <begin position="1"/>
        <end position="18"/>
    </location>
</feature>
<evidence type="ECO:0000313" key="7">
    <source>
        <dbReference type="Proteomes" id="UP001189429"/>
    </source>
</evidence>
<dbReference type="Proteomes" id="UP001189429">
    <property type="component" value="Unassembled WGS sequence"/>
</dbReference>
<sequence length="235" mass="24333">MAGLVFFPGFLLEHLGAASSGCVRDAAPLLPAGGAPPYPVLVYSHGQGGNMDMGTYFLREVASFGVVVVSVEHQDGSASTADPENPRPFSLTKGQLGTRARAQEACRVAEALRAPGGEHSAAAWGGDAAGLLVGGHSYGGPTALVAAAARPDLFRGLVLHDPATTDSPRPAQPVFSVVGDQYANISLWPGRCGECPRGRCSTRPSRSALAWRGLGRGDTRASATGTLWTRPCGRR</sequence>
<keyword evidence="4" id="KW-0443">Lipid metabolism</keyword>
<dbReference type="PANTHER" id="PTHR10272:SF0">
    <property type="entry name" value="PLATELET-ACTIVATING FACTOR ACETYLHYDROLASE"/>
    <property type="match status" value="1"/>
</dbReference>
<evidence type="ECO:0000256" key="4">
    <source>
        <dbReference type="ARBA" id="ARBA00023098"/>
    </source>
</evidence>
<evidence type="ECO:0000313" key="6">
    <source>
        <dbReference type="EMBL" id="CAK0868947.1"/>
    </source>
</evidence>
<evidence type="ECO:0000256" key="3">
    <source>
        <dbReference type="ARBA" id="ARBA00022963"/>
    </source>
</evidence>
<dbReference type="Gene3D" id="3.40.50.1820">
    <property type="entry name" value="alpha/beta hydrolase"/>
    <property type="match status" value="1"/>
</dbReference>
<dbReference type="EMBL" id="CAUYUJ010016801">
    <property type="protein sequence ID" value="CAK0868947.1"/>
    <property type="molecule type" value="Genomic_DNA"/>
</dbReference>